<accession>A0ABR3YFJ5</accession>
<feature type="chain" id="PRO_5046695896" description="GPI anchored protein" evidence="2">
    <location>
        <begin position="19"/>
        <end position="117"/>
    </location>
</feature>
<sequence length="117" mass="11316">MKTSAILLAAAAFGSAQAGFNGTVTDVDTSTVTVPCSTSTSIPYLGSAPLGTGTVTFTPPGNGSHTYTRPTLSPTTSPTTTGTTTGPSSVVTAGASSLDARVFVGAVAAVAAIAFSL</sequence>
<name>A0ABR3YFJ5_9PEZI</name>
<feature type="compositionally biased region" description="Low complexity" evidence="1">
    <location>
        <begin position="66"/>
        <end position="88"/>
    </location>
</feature>
<protein>
    <recommendedName>
        <fullName evidence="5">GPI anchored protein</fullName>
    </recommendedName>
</protein>
<evidence type="ECO:0008006" key="5">
    <source>
        <dbReference type="Google" id="ProtNLM"/>
    </source>
</evidence>
<evidence type="ECO:0000313" key="4">
    <source>
        <dbReference type="Proteomes" id="UP001583186"/>
    </source>
</evidence>
<proteinExistence type="predicted"/>
<feature type="region of interest" description="Disordered" evidence="1">
    <location>
        <begin position="62"/>
        <end position="88"/>
    </location>
</feature>
<comment type="caution">
    <text evidence="3">The sequence shown here is derived from an EMBL/GenBank/DDBJ whole genome shotgun (WGS) entry which is preliminary data.</text>
</comment>
<keyword evidence="4" id="KW-1185">Reference proteome</keyword>
<organism evidence="3 4">
    <name type="scientific">Sporothrix stenoceras</name>
    <dbReference type="NCBI Taxonomy" id="5173"/>
    <lineage>
        <taxon>Eukaryota</taxon>
        <taxon>Fungi</taxon>
        <taxon>Dikarya</taxon>
        <taxon>Ascomycota</taxon>
        <taxon>Pezizomycotina</taxon>
        <taxon>Sordariomycetes</taxon>
        <taxon>Sordariomycetidae</taxon>
        <taxon>Ophiostomatales</taxon>
        <taxon>Ophiostomataceae</taxon>
        <taxon>Sporothrix</taxon>
    </lineage>
</organism>
<reference evidence="3 4" key="1">
    <citation type="journal article" date="2024" name="IMA Fungus">
        <title>IMA Genome - F19 : A genome assembly and annotation guide to empower mycologists, including annotated draft genome sequences of Ceratocystis pirilliformis, Diaporthe australafricana, Fusarium ophioides, Paecilomyces lecythidis, and Sporothrix stenoceras.</title>
        <authorList>
            <person name="Aylward J."/>
            <person name="Wilson A.M."/>
            <person name="Visagie C.M."/>
            <person name="Spraker J."/>
            <person name="Barnes I."/>
            <person name="Buitendag C."/>
            <person name="Ceriani C."/>
            <person name="Del Mar Angel L."/>
            <person name="du Plessis D."/>
            <person name="Fuchs T."/>
            <person name="Gasser K."/>
            <person name="Kramer D."/>
            <person name="Li W."/>
            <person name="Munsamy K."/>
            <person name="Piso A."/>
            <person name="Price J.L."/>
            <person name="Sonnekus B."/>
            <person name="Thomas C."/>
            <person name="van der Nest A."/>
            <person name="van Dijk A."/>
            <person name="van Heerden A."/>
            <person name="van Vuuren N."/>
            <person name="Yilmaz N."/>
            <person name="Duong T.A."/>
            <person name="van der Merwe N.A."/>
            <person name="Wingfield M.J."/>
            <person name="Wingfield B.D."/>
        </authorList>
    </citation>
    <scope>NUCLEOTIDE SEQUENCE [LARGE SCALE GENOMIC DNA]</scope>
    <source>
        <strain evidence="3 4">CMW 5346</strain>
    </source>
</reference>
<feature type="signal peptide" evidence="2">
    <location>
        <begin position="1"/>
        <end position="18"/>
    </location>
</feature>
<gene>
    <name evidence="3" type="ORF">Sste5346_010461</name>
</gene>
<evidence type="ECO:0000256" key="1">
    <source>
        <dbReference type="SAM" id="MobiDB-lite"/>
    </source>
</evidence>
<evidence type="ECO:0000313" key="3">
    <source>
        <dbReference type="EMBL" id="KAL1887063.1"/>
    </source>
</evidence>
<keyword evidence="2" id="KW-0732">Signal</keyword>
<dbReference type="Proteomes" id="UP001583186">
    <property type="component" value="Unassembled WGS sequence"/>
</dbReference>
<evidence type="ECO:0000256" key="2">
    <source>
        <dbReference type="SAM" id="SignalP"/>
    </source>
</evidence>
<dbReference type="EMBL" id="JAWCUI010000152">
    <property type="protein sequence ID" value="KAL1887063.1"/>
    <property type="molecule type" value="Genomic_DNA"/>
</dbReference>